<reference evidence="2 3" key="1">
    <citation type="journal article" date="2007" name="Genome Biol.">
        <title>Interrupted coding sequences in Mycobacterium smegmatis: authentic mutations or sequencing errors?</title>
        <authorList>
            <person name="Deshayes C."/>
            <person name="Perrodou E."/>
            <person name="Gallien S."/>
            <person name="Euphrasie D."/>
            <person name="Schaeffer C."/>
            <person name="Van-Dorsselaer A."/>
            <person name="Poch O."/>
            <person name="Lecompte O."/>
            <person name="Reyrat J.M."/>
        </authorList>
    </citation>
    <scope>NUCLEOTIDE SEQUENCE [LARGE SCALE GENOMIC DNA]</scope>
    <source>
        <strain evidence="3">ATCC 700084 / mc(2)155</strain>
    </source>
</reference>
<dbReference type="KEGG" id="msg:MSMEI_0418"/>
<feature type="region of interest" description="Disordered" evidence="1">
    <location>
        <begin position="40"/>
        <end position="62"/>
    </location>
</feature>
<evidence type="ECO:0000256" key="1">
    <source>
        <dbReference type="SAM" id="MobiDB-lite"/>
    </source>
</evidence>
<organism evidence="2 3">
    <name type="scientific">Mycolicibacterium smegmatis (strain ATCC 700084 / mc(2)155)</name>
    <name type="common">Mycobacterium smegmatis</name>
    <dbReference type="NCBI Taxonomy" id="246196"/>
    <lineage>
        <taxon>Bacteria</taxon>
        <taxon>Bacillati</taxon>
        <taxon>Actinomycetota</taxon>
        <taxon>Actinomycetes</taxon>
        <taxon>Mycobacteriales</taxon>
        <taxon>Mycobacteriaceae</taxon>
        <taxon>Mycolicibacterium</taxon>
    </lineage>
</organism>
<dbReference type="EMBL" id="CP001663">
    <property type="protein sequence ID" value="AFP36899.1"/>
    <property type="molecule type" value="Genomic_DNA"/>
</dbReference>
<feature type="compositionally biased region" description="Basic and acidic residues" evidence="1">
    <location>
        <begin position="116"/>
        <end position="127"/>
    </location>
</feature>
<dbReference type="AlphaFoldDB" id="I7G378"/>
<feature type="region of interest" description="Disordered" evidence="1">
    <location>
        <begin position="116"/>
        <end position="136"/>
    </location>
</feature>
<sequence>MTDAPVPGSGTGRLRVADLNSAIVSTIVRHFVGVRLRCSTQHRPARRATAAEPAAPVPDPTPAERLRQQLMAVLSDTRQSKSTAQLRDDVRERFGDPVVIEAVYRNLTVLERRGDVRRSKSSGRDTHWLAASEHIG</sequence>
<proteinExistence type="predicted"/>
<dbReference type="PATRIC" id="fig|246196.56.peg.428"/>
<dbReference type="Proteomes" id="UP000006158">
    <property type="component" value="Chromosome"/>
</dbReference>
<gene>
    <name evidence="2" type="ordered locus">MSMEI_0418</name>
</gene>
<evidence type="ECO:0000313" key="2">
    <source>
        <dbReference type="EMBL" id="AFP36899.1"/>
    </source>
</evidence>
<evidence type="ECO:0000313" key="3">
    <source>
        <dbReference type="Proteomes" id="UP000006158"/>
    </source>
</evidence>
<name>I7G378_MYCS2</name>
<protein>
    <recommendedName>
        <fullName evidence="4">Ferric uptake regulator</fullName>
    </recommendedName>
</protein>
<evidence type="ECO:0008006" key="4">
    <source>
        <dbReference type="Google" id="ProtNLM"/>
    </source>
</evidence>
<accession>I7G378</accession>
<reference evidence="2 3" key="2">
    <citation type="journal article" date="2009" name="Genome Res.">
        <title>Ortho-proteogenomics: multiple proteomes investigation through orthology and a new MS-based protocol.</title>
        <authorList>
            <person name="Gallien S."/>
            <person name="Perrodou E."/>
            <person name="Carapito C."/>
            <person name="Deshayes C."/>
            <person name="Reyrat J.M."/>
            <person name="Van Dorsselaer A."/>
            <person name="Poch O."/>
            <person name="Schaeffer C."/>
            <person name="Lecompte O."/>
        </authorList>
    </citation>
    <scope>NUCLEOTIDE SEQUENCE [LARGE SCALE GENOMIC DNA]</scope>
    <source>
        <strain evidence="3">ATCC 700084 / mc(2)155</strain>
    </source>
</reference>